<gene>
    <name evidence="1" type="ORF">SFRICE_005610</name>
</gene>
<proteinExistence type="predicted"/>
<organism evidence="1">
    <name type="scientific">Spodoptera frugiperda</name>
    <name type="common">Fall armyworm</name>
    <dbReference type="NCBI Taxonomy" id="7108"/>
    <lineage>
        <taxon>Eukaryota</taxon>
        <taxon>Metazoa</taxon>
        <taxon>Ecdysozoa</taxon>
        <taxon>Arthropoda</taxon>
        <taxon>Hexapoda</taxon>
        <taxon>Insecta</taxon>
        <taxon>Pterygota</taxon>
        <taxon>Neoptera</taxon>
        <taxon>Endopterygota</taxon>
        <taxon>Lepidoptera</taxon>
        <taxon>Glossata</taxon>
        <taxon>Ditrysia</taxon>
        <taxon>Noctuoidea</taxon>
        <taxon>Noctuidae</taxon>
        <taxon>Amphipyrinae</taxon>
        <taxon>Spodoptera</taxon>
    </lineage>
</organism>
<protein>
    <submittedName>
        <fullName evidence="1">SFRICE_005610</fullName>
    </submittedName>
</protein>
<dbReference type="AlphaFoldDB" id="A0A2H1VQU5"/>
<sequence>MFGCLSVNQAETTARILMKFSIQTQTGVENHPMTFPTLGEARESIRLLLTKNRPVPTHAFQAGAPTFQKGSGPTSKLSVGRFEGRIGSEIPPTTAYSTVLLCGTESCARSAQLWPANHLYDDDDGDQNMLTGENHPMTSPGEARGSVRLLLTKNHPVPSSAFRAGAPKQMIYKVDLRKKEMYKAKRRTYVPMYKEN</sequence>
<evidence type="ECO:0000313" key="1">
    <source>
        <dbReference type="EMBL" id="SOQ43211.1"/>
    </source>
</evidence>
<dbReference type="EMBL" id="ODYU01003891">
    <property type="protein sequence ID" value="SOQ43211.1"/>
    <property type="molecule type" value="Genomic_DNA"/>
</dbReference>
<accession>A0A2H1VQU5</accession>
<reference evidence="1" key="1">
    <citation type="submission" date="2016-07" db="EMBL/GenBank/DDBJ databases">
        <authorList>
            <person name="Bretaudeau A."/>
        </authorList>
    </citation>
    <scope>NUCLEOTIDE SEQUENCE</scope>
    <source>
        <strain evidence="1">Rice</strain>
        <tissue evidence="1">Whole body</tissue>
    </source>
</reference>
<name>A0A2H1VQU5_SPOFR</name>